<feature type="region of interest" description="Disordered" evidence="1">
    <location>
        <begin position="1"/>
        <end position="55"/>
    </location>
</feature>
<feature type="compositionally biased region" description="Gly residues" evidence="1">
    <location>
        <begin position="1"/>
        <end position="28"/>
    </location>
</feature>
<protein>
    <submittedName>
        <fullName evidence="2">Uncharacterized protein</fullName>
    </submittedName>
</protein>
<feature type="non-terminal residue" evidence="2">
    <location>
        <position position="110"/>
    </location>
</feature>
<name>A0AAD3DKC0_9CHLO</name>
<evidence type="ECO:0000313" key="3">
    <source>
        <dbReference type="Proteomes" id="UP001054857"/>
    </source>
</evidence>
<sequence>VRIEVDGGGGAAGGATGGAAGGAGGAGEGVAAPLDQGAAQPGAAATTAHSDEEEEPDLALINLDVFGVEPPVQQRAPRGRQRASGLDDDLRARGGRKKQRTGAAKVAKSG</sequence>
<feature type="non-terminal residue" evidence="2">
    <location>
        <position position="1"/>
    </location>
</feature>
<reference evidence="2 3" key="1">
    <citation type="journal article" date="2021" name="Sci. Rep.">
        <title>Genome sequencing of the multicellular alga Astrephomene provides insights into convergent evolution of germ-soma differentiation.</title>
        <authorList>
            <person name="Yamashita S."/>
            <person name="Yamamoto K."/>
            <person name="Matsuzaki R."/>
            <person name="Suzuki S."/>
            <person name="Yamaguchi H."/>
            <person name="Hirooka S."/>
            <person name="Minakuchi Y."/>
            <person name="Miyagishima S."/>
            <person name="Kawachi M."/>
            <person name="Toyoda A."/>
            <person name="Nozaki H."/>
        </authorList>
    </citation>
    <scope>NUCLEOTIDE SEQUENCE [LARGE SCALE GENOMIC DNA]</scope>
    <source>
        <strain evidence="2 3">NIES-4017</strain>
    </source>
</reference>
<dbReference type="EMBL" id="BMAR01000004">
    <property type="protein sequence ID" value="GFR42744.1"/>
    <property type="molecule type" value="Genomic_DNA"/>
</dbReference>
<feature type="region of interest" description="Disordered" evidence="1">
    <location>
        <begin position="69"/>
        <end position="110"/>
    </location>
</feature>
<dbReference type="Proteomes" id="UP001054857">
    <property type="component" value="Unassembled WGS sequence"/>
</dbReference>
<proteinExistence type="predicted"/>
<evidence type="ECO:0000256" key="1">
    <source>
        <dbReference type="SAM" id="MobiDB-lite"/>
    </source>
</evidence>
<feature type="compositionally biased region" description="Low complexity" evidence="1">
    <location>
        <begin position="29"/>
        <end position="48"/>
    </location>
</feature>
<dbReference type="AlphaFoldDB" id="A0AAD3DKC0"/>
<gene>
    <name evidence="2" type="ORF">Agub_g3681</name>
</gene>
<comment type="caution">
    <text evidence="2">The sequence shown here is derived from an EMBL/GenBank/DDBJ whole genome shotgun (WGS) entry which is preliminary data.</text>
</comment>
<keyword evidence="3" id="KW-1185">Reference proteome</keyword>
<evidence type="ECO:0000313" key="2">
    <source>
        <dbReference type="EMBL" id="GFR42744.1"/>
    </source>
</evidence>
<accession>A0AAD3DKC0</accession>
<organism evidence="2 3">
    <name type="scientific">Astrephomene gubernaculifera</name>
    <dbReference type="NCBI Taxonomy" id="47775"/>
    <lineage>
        <taxon>Eukaryota</taxon>
        <taxon>Viridiplantae</taxon>
        <taxon>Chlorophyta</taxon>
        <taxon>core chlorophytes</taxon>
        <taxon>Chlorophyceae</taxon>
        <taxon>CS clade</taxon>
        <taxon>Chlamydomonadales</taxon>
        <taxon>Astrephomenaceae</taxon>
        <taxon>Astrephomene</taxon>
    </lineage>
</organism>